<dbReference type="EMBL" id="CP001968">
    <property type="protein sequence ID" value="ADD69337.1"/>
    <property type="molecule type" value="Genomic_DNA"/>
</dbReference>
<protein>
    <recommendedName>
        <fullName evidence="3">Nucleotidyl transferase AbiEii/AbiGii toxin family protein</fullName>
    </recommendedName>
</protein>
<dbReference type="PaxDb" id="522772-Dacet_2578"/>
<dbReference type="OrthoDB" id="9795020at2"/>
<organism evidence="1 2">
    <name type="scientific">Denitrovibrio acetiphilus (strain DSM 12809 / NBRC 114555 / N2460)</name>
    <dbReference type="NCBI Taxonomy" id="522772"/>
    <lineage>
        <taxon>Bacteria</taxon>
        <taxon>Pseudomonadati</taxon>
        <taxon>Deferribacterota</taxon>
        <taxon>Deferribacteres</taxon>
        <taxon>Deferribacterales</taxon>
        <taxon>Geovibrionaceae</taxon>
        <taxon>Denitrovibrio</taxon>
    </lineage>
</organism>
<proteinExistence type="predicted"/>
<dbReference type="KEGG" id="dap:Dacet_2578"/>
<dbReference type="eggNOG" id="ENOG502Z9IV">
    <property type="taxonomic scope" value="Bacteria"/>
</dbReference>
<dbReference type="STRING" id="522772.Dacet_2578"/>
<dbReference type="HOGENOM" id="CLU_096751_0_0_0"/>
<dbReference type="Proteomes" id="UP000002012">
    <property type="component" value="Chromosome"/>
</dbReference>
<evidence type="ECO:0008006" key="3">
    <source>
        <dbReference type="Google" id="ProtNLM"/>
    </source>
</evidence>
<name>D4H4Y1_DENA2</name>
<dbReference type="AlphaFoldDB" id="D4H4Y1"/>
<evidence type="ECO:0000313" key="1">
    <source>
        <dbReference type="EMBL" id="ADD69337.1"/>
    </source>
</evidence>
<dbReference type="RefSeq" id="WP_013011835.1">
    <property type="nucleotide sequence ID" value="NC_013943.1"/>
</dbReference>
<keyword evidence="2" id="KW-1185">Reference proteome</keyword>
<gene>
    <name evidence="1" type="ordered locus">Dacet_2578</name>
</gene>
<evidence type="ECO:0000313" key="2">
    <source>
        <dbReference type="Proteomes" id="UP000002012"/>
    </source>
</evidence>
<dbReference type="InParanoid" id="D4H4Y1"/>
<sequence length="251" mass="29133">MVNGLDVFAEYFKGYTQSYVIIGGTACDYFLSKDDLEFRVTRDLDIVLLIEVLDKDFNDAIKKFITDGGYKNTSKASGNKQFYRFENPDDETFPYMIEIFSRKPDVIEIDEGPHCVPLDSIEEVNSLSAILLDDNYYRLIKENCVTENNVTFIKKEYIIPLKARAYIDNQRLKDESVFIKDKDISKHRNDIFRIAQTLTPEQRISLPDSVREDLRECLEMIQGVEFKMRSIGVREITKEALISNIVNIYSL</sequence>
<accession>D4H4Y1</accession>
<reference evidence="1 2" key="1">
    <citation type="journal article" date="2010" name="Stand. Genomic Sci.">
        <title>Complete genome sequence of Denitrovibrio acetiphilus type strain (N2460).</title>
        <authorList>
            <person name="Kiss H."/>
            <person name="Lang E."/>
            <person name="Lapidus A."/>
            <person name="Copeland A."/>
            <person name="Nolan M."/>
            <person name="Glavina Del Rio T."/>
            <person name="Chen F."/>
            <person name="Lucas S."/>
            <person name="Tice H."/>
            <person name="Cheng J.F."/>
            <person name="Han C."/>
            <person name="Goodwin L."/>
            <person name="Pitluck S."/>
            <person name="Liolios K."/>
            <person name="Pati A."/>
            <person name="Ivanova N."/>
            <person name="Mavromatis K."/>
            <person name="Chen A."/>
            <person name="Palaniappan K."/>
            <person name="Land M."/>
            <person name="Hauser L."/>
            <person name="Chang Y.J."/>
            <person name="Jeffries C.D."/>
            <person name="Detter J.C."/>
            <person name="Brettin T."/>
            <person name="Spring S."/>
            <person name="Rohde M."/>
            <person name="Goker M."/>
            <person name="Woyke T."/>
            <person name="Bristow J."/>
            <person name="Eisen J.A."/>
            <person name="Markowitz V."/>
            <person name="Hugenholtz P."/>
            <person name="Kyrpides N.C."/>
            <person name="Klenk H.P."/>
        </authorList>
    </citation>
    <scope>NUCLEOTIDE SEQUENCE [LARGE SCALE GENOMIC DNA]</scope>
    <source>
        <strain evidence="2">DSM 12809 / NBRC 114555 / N2460</strain>
    </source>
</reference>